<accession>A0A3R7GNP8</accession>
<gene>
    <name evidence="2" type="ORF">BCY88_08615</name>
</gene>
<dbReference type="AlphaFoldDB" id="A0A3R7GNP8"/>
<dbReference type="Proteomes" id="UP000283709">
    <property type="component" value="Unassembled WGS sequence"/>
</dbReference>
<feature type="transmembrane region" description="Helical" evidence="1">
    <location>
        <begin position="12"/>
        <end position="37"/>
    </location>
</feature>
<name>A0A3R7GNP8_9BURK</name>
<feature type="transmembrane region" description="Helical" evidence="1">
    <location>
        <begin position="49"/>
        <end position="69"/>
    </location>
</feature>
<evidence type="ECO:0000256" key="1">
    <source>
        <dbReference type="SAM" id="Phobius"/>
    </source>
</evidence>
<keyword evidence="1" id="KW-0812">Transmembrane</keyword>
<comment type="caution">
    <text evidence="2">The sequence shown here is derived from an EMBL/GenBank/DDBJ whole genome shotgun (WGS) entry which is preliminary data.</text>
</comment>
<keyword evidence="1" id="KW-1133">Transmembrane helix</keyword>
<dbReference type="EMBL" id="MCAS01000045">
    <property type="protein sequence ID" value="RKF35696.1"/>
    <property type="molecule type" value="Genomic_DNA"/>
</dbReference>
<reference evidence="2 3" key="1">
    <citation type="submission" date="2016-07" db="EMBL/GenBank/DDBJ databases">
        <title>Genome analysis of Burkholderia fungorum ES3-20.</title>
        <authorList>
            <person name="Xu D."/>
            <person name="Yao R."/>
            <person name="Zheng S."/>
        </authorList>
    </citation>
    <scope>NUCLEOTIDE SEQUENCE [LARGE SCALE GENOMIC DNA]</scope>
    <source>
        <strain evidence="2 3">ES3-20</strain>
    </source>
</reference>
<evidence type="ECO:0000313" key="3">
    <source>
        <dbReference type="Proteomes" id="UP000283709"/>
    </source>
</evidence>
<evidence type="ECO:0000313" key="2">
    <source>
        <dbReference type="EMBL" id="RKF35696.1"/>
    </source>
</evidence>
<protein>
    <submittedName>
        <fullName evidence="2">Uncharacterized protein</fullName>
    </submittedName>
</protein>
<sequence>MPGLNAGETVRAFRAHLIAASVAAMSIQLVALAAIFLAGVPEHLFETTMFRLSAAALVLGMVGAIRCVARIAFVAAIGRNDVTFLDARHSLVSVSATCPRRHLVILHARFAGFAEEIFS</sequence>
<proteinExistence type="predicted"/>
<organism evidence="2 3">
    <name type="scientific">Paraburkholderia fungorum</name>
    <dbReference type="NCBI Taxonomy" id="134537"/>
    <lineage>
        <taxon>Bacteria</taxon>
        <taxon>Pseudomonadati</taxon>
        <taxon>Pseudomonadota</taxon>
        <taxon>Betaproteobacteria</taxon>
        <taxon>Burkholderiales</taxon>
        <taxon>Burkholderiaceae</taxon>
        <taxon>Paraburkholderia</taxon>
    </lineage>
</organism>
<keyword evidence="1" id="KW-0472">Membrane</keyword>